<evidence type="ECO:0000259" key="3">
    <source>
        <dbReference type="PROSITE" id="PS51186"/>
    </source>
</evidence>
<reference evidence="4 5" key="1">
    <citation type="submission" date="2022-10" db="EMBL/GenBank/DDBJ databases">
        <title>Defluviimonas sp. nov., isolated from ocean surface water.</title>
        <authorList>
            <person name="He W."/>
            <person name="Wang L."/>
            <person name="Zhang D.-F."/>
        </authorList>
    </citation>
    <scope>NUCLEOTIDE SEQUENCE [LARGE SCALE GENOMIC DNA]</scope>
    <source>
        <strain evidence="4 5">WL0075</strain>
    </source>
</reference>
<evidence type="ECO:0000313" key="5">
    <source>
        <dbReference type="Proteomes" id="UP001652503"/>
    </source>
</evidence>
<dbReference type="PROSITE" id="PS51186">
    <property type="entry name" value="GNAT"/>
    <property type="match status" value="1"/>
</dbReference>
<gene>
    <name evidence="4" type="ORF">OE647_17065</name>
</gene>
<dbReference type="SUPFAM" id="SSF55729">
    <property type="entry name" value="Acyl-CoA N-acyltransferases (Nat)"/>
    <property type="match status" value="1"/>
</dbReference>
<dbReference type="EMBL" id="JAOWLA010000019">
    <property type="protein sequence ID" value="MCV2866430.1"/>
    <property type="molecule type" value="Genomic_DNA"/>
</dbReference>
<dbReference type="Gene3D" id="3.40.630.30">
    <property type="match status" value="1"/>
</dbReference>
<dbReference type="Pfam" id="PF00583">
    <property type="entry name" value="Acetyltransf_1"/>
    <property type="match status" value="1"/>
</dbReference>
<accession>A0ABT2Z5K8</accession>
<dbReference type="PANTHER" id="PTHR43877:SF2">
    <property type="entry name" value="AMINOALKYLPHOSPHONATE N-ACETYLTRANSFERASE-RELATED"/>
    <property type="match status" value="1"/>
</dbReference>
<dbReference type="RefSeq" id="WP_263722964.1">
    <property type="nucleotide sequence ID" value="NZ_JAOWLA010000019.1"/>
</dbReference>
<evidence type="ECO:0000256" key="1">
    <source>
        <dbReference type="ARBA" id="ARBA00022679"/>
    </source>
</evidence>
<evidence type="ECO:0000313" key="4">
    <source>
        <dbReference type="EMBL" id="MCV2866430.1"/>
    </source>
</evidence>
<feature type="domain" description="N-acetyltransferase" evidence="3">
    <location>
        <begin position="1"/>
        <end position="161"/>
    </location>
</feature>
<sequence>MLIRPLSPGPDTDLVEALYAEAADYWLLADRAAPDRAKAAAFFTDGPPGADAAASHRLGLFIADRLSGVAELSFGFPDAGDGYLGLMILAPRLRGMGHGRRFLAEIEARARRAGTPRLYLAVLEANPRGRAFWEREGFTDTGVFRDDPESGHRICRLVKVL</sequence>
<dbReference type="CDD" id="cd04301">
    <property type="entry name" value="NAT_SF"/>
    <property type="match status" value="1"/>
</dbReference>
<dbReference type="InterPro" id="IPR016181">
    <property type="entry name" value="Acyl_CoA_acyltransferase"/>
</dbReference>
<protein>
    <submittedName>
        <fullName evidence="4">GNAT family N-acetyltransferase</fullName>
    </submittedName>
</protein>
<keyword evidence="5" id="KW-1185">Reference proteome</keyword>
<evidence type="ECO:0000256" key="2">
    <source>
        <dbReference type="ARBA" id="ARBA00023315"/>
    </source>
</evidence>
<dbReference type="Proteomes" id="UP001652503">
    <property type="component" value="Unassembled WGS sequence"/>
</dbReference>
<dbReference type="InterPro" id="IPR000182">
    <property type="entry name" value="GNAT_dom"/>
</dbReference>
<dbReference type="PANTHER" id="PTHR43877">
    <property type="entry name" value="AMINOALKYLPHOSPHONATE N-ACETYLTRANSFERASE-RELATED-RELATED"/>
    <property type="match status" value="1"/>
</dbReference>
<proteinExistence type="predicted"/>
<keyword evidence="2" id="KW-0012">Acyltransferase</keyword>
<organism evidence="4 5">
    <name type="scientific">Albidovulum sediminicola</name>
    <dbReference type="NCBI Taxonomy" id="2984331"/>
    <lineage>
        <taxon>Bacteria</taxon>
        <taxon>Pseudomonadati</taxon>
        <taxon>Pseudomonadota</taxon>
        <taxon>Alphaproteobacteria</taxon>
        <taxon>Rhodobacterales</taxon>
        <taxon>Paracoccaceae</taxon>
        <taxon>Albidovulum</taxon>
    </lineage>
</organism>
<name>A0ABT2Z5K8_9RHOB</name>
<comment type="caution">
    <text evidence="4">The sequence shown here is derived from an EMBL/GenBank/DDBJ whole genome shotgun (WGS) entry which is preliminary data.</text>
</comment>
<keyword evidence="1" id="KW-0808">Transferase</keyword>
<dbReference type="InterPro" id="IPR050832">
    <property type="entry name" value="Bact_Acetyltransf"/>
</dbReference>